<evidence type="ECO:0000313" key="3">
    <source>
        <dbReference type="Proteomes" id="UP000044841"/>
    </source>
</evidence>
<protein>
    <submittedName>
        <fullName evidence="2">Uncharacterized protein</fullName>
    </submittedName>
</protein>
<feature type="compositionally biased region" description="Low complexity" evidence="1">
    <location>
        <begin position="187"/>
        <end position="201"/>
    </location>
</feature>
<reference evidence="2 3" key="1">
    <citation type="submission" date="2015-07" db="EMBL/GenBank/DDBJ databases">
        <authorList>
            <person name="Noorani M."/>
        </authorList>
    </citation>
    <scope>NUCLEOTIDE SEQUENCE [LARGE SCALE GENOMIC DNA]</scope>
    <source>
        <strain evidence="2">BBA 69670</strain>
    </source>
</reference>
<sequence length="277" mass="30177">MPAKQTRTSVQQARARRYPALRRSDSQALDINATSAVIEHIPNTYDSVPSELKHHSTEGEDKAGSTDEESQDEKTVWDRRAKAHRDNMLFKRPRDPAPKVKRARPSVLIRTRSQIAQLESHSKDKLPMQPAKFNGTSEDATGKGKRPMPIRAARALKQPEASATPSVTRAQDSSVNTTTGSHQAVPATLKASMATSSATSSVRLQRMHSGTSSERPQHKGRRVRQAAIDAIAGHRSTVAPSPLGAPAPILSTTPLSSTPSQILRRSGRIASRQQSRL</sequence>
<feature type="compositionally biased region" description="Basic and acidic residues" evidence="1">
    <location>
        <begin position="72"/>
        <end position="98"/>
    </location>
</feature>
<feature type="compositionally biased region" description="Basic and acidic residues" evidence="1">
    <location>
        <begin position="51"/>
        <end position="65"/>
    </location>
</feature>
<name>A0A0K6GHW6_9AGAM</name>
<gene>
    <name evidence="2" type="ORF">RSOLAG22IIIB_02827</name>
</gene>
<proteinExistence type="predicted"/>
<feature type="compositionally biased region" description="Polar residues" evidence="1">
    <location>
        <begin position="1"/>
        <end position="12"/>
    </location>
</feature>
<organism evidence="2 3">
    <name type="scientific">Rhizoctonia solani</name>
    <dbReference type="NCBI Taxonomy" id="456999"/>
    <lineage>
        <taxon>Eukaryota</taxon>
        <taxon>Fungi</taxon>
        <taxon>Dikarya</taxon>
        <taxon>Basidiomycota</taxon>
        <taxon>Agaricomycotina</taxon>
        <taxon>Agaricomycetes</taxon>
        <taxon>Cantharellales</taxon>
        <taxon>Ceratobasidiaceae</taxon>
        <taxon>Rhizoctonia</taxon>
    </lineage>
</organism>
<accession>A0A0K6GHW6</accession>
<dbReference type="EMBL" id="CYGV01001955">
    <property type="protein sequence ID" value="CUA78208.1"/>
    <property type="molecule type" value="Genomic_DNA"/>
</dbReference>
<feature type="region of interest" description="Disordered" evidence="1">
    <location>
        <begin position="42"/>
        <end position="277"/>
    </location>
</feature>
<feature type="region of interest" description="Disordered" evidence="1">
    <location>
        <begin position="1"/>
        <end position="28"/>
    </location>
</feature>
<evidence type="ECO:0000313" key="2">
    <source>
        <dbReference type="EMBL" id="CUA78208.1"/>
    </source>
</evidence>
<evidence type="ECO:0000256" key="1">
    <source>
        <dbReference type="SAM" id="MobiDB-lite"/>
    </source>
</evidence>
<dbReference type="AlphaFoldDB" id="A0A0K6GHW6"/>
<dbReference type="Proteomes" id="UP000044841">
    <property type="component" value="Unassembled WGS sequence"/>
</dbReference>
<feature type="compositionally biased region" description="Polar residues" evidence="1">
    <location>
        <begin position="161"/>
        <end position="182"/>
    </location>
</feature>
<feature type="compositionally biased region" description="Low complexity" evidence="1">
    <location>
        <begin position="248"/>
        <end position="263"/>
    </location>
</feature>
<keyword evidence="3" id="KW-1185">Reference proteome</keyword>